<keyword evidence="1 5" id="KW-0728">SH3 domain</keyword>
<keyword evidence="8" id="KW-1185">Reference proteome</keyword>
<evidence type="ECO:0000256" key="2">
    <source>
        <dbReference type="ARBA" id="ARBA00023043"/>
    </source>
</evidence>
<evidence type="ECO:0000256" key="4">
    <source>
        <dbReference type="ARBA" id="ARBA00040640"/>
    </source>
</evidence>
<proteinExistence type="predicted"/>
<comment type="function">
    <text evidence="3">Induces bone resorption, acting probably through a signaling cascade which results in the secretion of factor(s) enhancing osteoclast formation and activity.</text>
</comment>
<accession>A0ABD0RGM6</accession>
<dbReference type="EMBL" id="JAMKFB020000003">
    <property type="protein sequence ID" value="KAL0197684.1"/>
    <property type="molecule type" value="Genomic_DNA"/>
</dbReference>
<dbReference type="InterPro" id="IPR050384">
    <property type="entry name" value="Endophilin_SH3RF"/>
</dbReference>
<dbReference type="PRINTS" id="PR00452">
    <property type="entry name" value="SH3DOMAIN"/>
</dbReference>
<dbReference type="Gene3D" id="2.30.30.40">
    <property type="entry name" value="SH3 Domains"/>
    <property type="match status" value="1"/>
</dbReference>
<dbReference type="AlphaFoldDB" id="A0ABD0RGM6"/>
<dbReference type="SUPFAM" id="SSF50044">
    <property type="entry name" value="SH3-domain"/>
    <property type="match status" value="1"/>
</dbReference>
<protein>
    <recommendedName>
        <fullName evidence="4">Osteoclast-stimulating factor 1</fullName>
    </recommendedName>
</protein>
<dbReference type="PROSITE" id="PS50002">
    <property type="entry name" value="SH3"/>
    <property type="match status" value="1"/>
</dbReference>
<name>A0ABD0RGM6_CIRMR</name>
<feature type="domain" description="SH3" evidence="6">
    <location>
        <begin position="1"/>
        <end position="53"/>
    </location>
</feature>
<evidence type="ECO:0000259" key="6">
    <source>
        <dbReference type="PROSITE" id="PS50002"/>
    </source>
</evidence>
<gene>
    <name evidence="7" type="ORF">M9458_006224</name>
</gene>
<keyword evidence="2" id="KW-0040">ANK repeat</keyword>
<dbReference type="Proteomes" id="UP001529510">
    <property type="component" value="Unassembled WGS sequence"/>
</dbReference>
<comment type="caution">
    <text evidence="7">The sequence shown here is derived from an EMBL/GenBank/DDBJ whole genome shotgun (WGS) entry which is preliminary data.</text>
</comment>
<dbReference type="PRINTS" id="PR00499">
    <property type="entry name" value="P67PHOX"/>
</dbReference>
<dbReference type="Pfam" id="PF14604">
    <property type="entry name" value="SH3_9"/>
    <property type="match status" value="1"/>
</dbReference>
<dbReference type="InterPro" id="IPR001452">
    <property type="entry name" value="SH3_domain"/>
</dbReference>
<feature type="non-terminal residue" evidence="7">
    <location>
        <position position="1"/>
    </location>
</feature>
<dbReference type="PANTHER" id="PTHR14167">
    <property type="entry name" value="SH3 DOMAIN-CONTAINING"/>
    <property type="match status" value="1"/>
</dbReference>
<evidence type="ECO:0000313" key="7">
    <source>
        <dbReference type="EMBL" id="KAL0197684.1"/>
    </source>
</evidence>
<evidence type="ECO:0000256" key="3">
    <source>
        <dbReference type="ARBA" id="ARBA00037432"/>
    </source>
</evidence>
<sequence>VALYSYDTGKPGDLVFQEGDIIYVTSKNEDGWYEGVLNGEKGYFPGNYVESTA</sequence>
<organism evidence="7 8">
    <name type="scientific">Cirrhinus mrigala</name>
    <name type="common">Mrigala</name>
    <dbReference type="NCBI Taxonomy" id="683832"/>
    <lineage>
        <taxon>Eukaryota</taxon>
        <taxon>Metazoa</taxon>
        <taxon>Chordata</taxon>
        <taxon>Craniata</taxon>
        <taxon>Vertebrata</taxon>
        <taxon>Euteleostomi</taxon>
        <taxon>Actinopterygii</taxon>
        <taxon>Neopterygii</taxon>
        <taxon>Teleostei</taxon>
        <taxon>Ostariophysi</taxon>
        <taxon>Cypriniformes</taxon>
        <taxon>Cyprinidae</taxon>
        <taxon>Labeoninae</taxon>
        <taxon>Labeonini</taxon>
        <taxon>Cirrhinus</taxon>
    </lineage>
</organism>
<dbReference type="SMART" id="SM00326">
    <property type="entry name" value="SH3"/>
    <property type="match status" value="1"/>
</dbReference>
<reference evidence="7 8" key="1">
    <citation type="submission" date="2024-05" db="EMBL/GenBank/DDBJ databases">
        <title>Genome sequencing and assembly of Indian major carp, Cirrhinus mrigala (Hamilton, 1822).</title>
        <authorList>
            <person name="Mohindra V."/>
            <person name="Chowdhury L.M."/>
            <person name="Lal K."/>
            <person name="Jena J.K."/>
        </authorList>
    </citation>
    <scope>NUCLEOTIDE SEQUENCE [LARGE SCALE GENOMIC DNA]</scope>
    <source>
        <strain evidence="7">CM1030</strain>
        <tissue evidence="7">Blood</tissue>
    </source>
</reference>
<dbReference type="FunFam" id="2.30.30.40:FF:000072">
    <property type="entry name" value="Unconventional Myosin IB"/>
    <property type="match status" value="1"/>
</dbReference>
<evidence type="ECO:0000256" key="1">
    <source>
        <dbReference type="ARBA" id="ARBA00022443"/>
    </source>
</evidence>
<evidence type="ECO:0000313" key="8">
    <source>
        <dbReference type="Proteomes" id="UP001529510"/>
    </source>
</evidence>
<evidence type="ECO:0000256" key="5">
    <source>
        <dbReference type="PROSITE-ProRule" id="PRU00192"/>
    </source>
</evidence>
<dbReference type="InterPro" id="IPR036028">
    <property type="entry name" value="SH3-like_dom_sf"/>
</dbReference>